<proteinExistence type="predicted"/>
<name>A0AAI8Z2R1_9PEZI</name>
<evidence type="ECO:0000313" key="1">
    <source>
        <dbReference type="EMBL" id="CAK4031369.1"/>
    </source>
</evidence>
<evidence type="ECO:0000313" key="2">
    <source>
        <dbReference type="Proteomes" id="UP001296104"/>
    </source>
</evidence>
<organism evidence="1 2">
    <name type="scientific">Lecanosticta acicola</name>
    <dbReference type="NCBI Taxonomy" id="111012"/>
    <lineage>
        <taxon>Eukaryota</taxon>
        <taxon>Fungi</taxon>
        <taxon>Dikarya</taxon>
        <taxon>Ascomycota</taxon>
        <taxon>Pezizomycotina</taxon>
        <taxon>Dothideomycetes</taxon>
        <taxon>Dothideomycetidae</taxon>
        <taxon>Mycosphaerellales</taxon>
        <taxon>Mycosphaerellaceae</taxon>
        <taxon>Lecanosticta</taxon>
    </lineage>
</organism>
<reference evidence="1" key="1">
    <citation type="submission" date="2023-11" db="EMBL/GenBank/DDBJ databases">
        <authorList>
            <person name="Alioto T."/>
            <person name="Alioto T."/>
            <person name="Gomez Garrido J."/>
        </authorList>
    </citation>
    <scope>NUCLEOTIDE SEQUENCE</scope>
</reference>
<protein>
    <submittedName>
        <fullName evidence="1">Uncharacterized protein</fullName>
    </submittedName>
</protein>
<dbReference type="AlphaFoldDB" id="A0AAI8Z2R1"/>
<dbReference type="Proteomes" id="UP001296104">
    <property type="component" value="Unassembled WGS sequence"/>
</dbReference>
<sequence length="101" mass="10920">MNGSDAETVVKRTEKNLEMGTLLDFARVPSQAGMIVTTISRVQMWRHDPKALAILAVPLLAKVLALGGHWRVGNHIEVVGYDPVEIAQRGPVLQGGLVRPG</sequence>
<accession>A0AAI8Z2R1</accession>
<dbReference type="EMBL" id="CAVMBE010000047">
    <property type="protein sequence ID" value="CAK4031369.1"/>
    <property type="molecule type" value="Genomic_DNA"/>
</dbReference>
<gene>
    <name evidence="1" type="ORF">LECACI_7A006527</name>
</gene>
<keyword evidence="2" id="KW-1185">Reference proteome</keyword>
<comment type="caution">
    <text evidence="1">The sequence shown here is derived from an EMBL/GenBank/DDBJ whole genome shotgun (WGS) entry which is preliminary data.</text>
</comment>